<keyword evidence="1" id="KW-0472">Membrane</keyword>
<comment type="caution">
    <text evidence="2">The sequence shown here is derived from an EMBL/GenBank/DDBJ whole genome shotgun (WGS) entry which is preliminary data.</text>
</comment>
<dbReference type="Pfam" id="PF07077">
    <property type="entry name" value="DUF1345"/>
    <property type="match status" value="1"/>
</dbReference>
<dbReference type="EMBL" id="BAHD01000026">
    <property type="protein sequence ID" value="GAB95789.1"/>
    <property type="molecule type" value="Genomic_DNA"/>
</dbReference>
<dbReference type="STRING" id="1184609.KILIM_026_00600"/>
<feature type="transmembrane region" description="Helical" evidence="1">
    <location>
        <begin position="239"/>
        <end position="261"/>
    </location>
</feature>
<feature type="transmembrane region" description="Helical" evidence="1">
    <location>
        <begin position="48"/>
        <end position="68"/>
    </location>
</feature>
<evidence type="ECO:0008006" key="4">
    <source>
        <dbReference type="Google" id="ProtNLM"/>
    </source>
</evidence>
<dbReference type="Proteomes" id="UP000008366">
    <property type="component" value="Unassembled WGS sequence"/>
</dbReference>
<organism evidence="2 3">
    <name type="scientific">Kineosphaera limosa NBRC 100340</name>
    <dbReference type="NCBI Taxonomy" id="1184609"/>
    <lineage>
        <taxon>Bacteria</taxon>
        <taxon>Bacillati</taxon>
        <taxon>Actinomycetota</taxon>
        <taxon>Actinomycetes</taxon>
        <taxon>Micrococcales</taxon>
        <taxon>Dermatophilaceae</taxon>
        <taxon>Kineosphaera</taxon>
    </lineage>
</organism>
<keyword evidence="1" id="KW-1133">Transmembrane helix</keyword>
<dbReference type="InterPro" id="IPR009781">
    <property type="entry name" value="DUF1345"/>
</dbReference>
<proteinExistence type="predicted"/>
<name>K6XAH4_9MICO</name>
<evidence type="ECO:0000313" key="3">
    <source>
        <dbReference type="Proteomes" id="UP000008366"/>
    </source>
</evidence>
<evidence type="ECO:0000256" key="1">
    <source>
        <dbReference type="SAM" id="Phobius"/>
    </source>
</evidence>
<protein>
    <recommendedName>
        <fullName evidence="4">DUF1345 domain-containing protein</fullName>
    </recommendedName>
</protein>
<dbReference type="eggNOG" id="COG4291">
    <property type="taxonomic scope" value="Bacteria"/>
</dbReference>
<sequence length="262" mass="28623">MPRNQAQPHGLRAPVAYGSRMIADGRPEARRKNKVTSWAWWMSEKRRAYGSVGLAILLALPLQLRIAAHVSLFTFLGYTLVLLATYLAIYALMTIVVFARVSPQECREWARSTQPGTRVERFVLGTQPGAGMATGLSAISLGAVVIGQSADFWWALGLSTIAGAIVIVALLVASWLSVVLTYAVEYMCRDQREPGTQLSFPGGADDLRWVDYLYFSFGVNTTFGTTDVDIQESTMRRTVMGHGIIAFIFNTVILAVAVSAIA</sequence>
<feature type="transmembrane region" description="Helical" evidence="1">
    <location>
        <begin position="122"/>
        <end position="146"/>
    </location>
</feature>
<evidence type="ECO:0000313" key="2">
    <source>
        <dbReference type="EMBL" id="GAB95789.1"/>
    </source>
</evidence>
<feature type="transmembrane region" description="Helical" evidence="1">
    <location>
        <begin position="152"/>
        <end position="184"/>
    </location>
</feature>
<keyword evidence="3" id="KW-1185">Reference proteome</keyword>
<reference evidence="2 3" key="1">
    <citation type="submission" date="2012-08" db="EMBL/GenBank/DDBJ databases">
        <title>Whole genome shotgun sequence of Kineosphaera limosa NBRC 100340.</title>
        <authorList>
            <person name="Yoshida I."/>
            <person name="Isaki S."/>
            <person name="Hosoyama A."/>
            <person name="Tsuchikane K."/>
            <person name="Katsumata H."/>
            <person name="Ando Y."/>
            <person name="Ohji S."/>
            <person name="Hamada M."/>
            <person name="Tamura T."/>
            <person name="Yamazoe A."/>
            <person name="Yamazaki S."/>
            <person name="Fujita N."/>
        </authorList>
    </citation>
    <scope>NUCLEOTIDE SEQUENCE [LARGE SCALE GENOMIC DNA]</scope>
    <source>
        <strain evidence="2 3">NBRC 100340</strain>
    </source>
</reference>
<accession>K6XAH4</accession>
<keyword evidence="1" id="KW-0812">Transmembrane</keyword>
<gene>
    <name evidence="2" type="ORF">KILIM_026_00600</name>
</gene>
<dbReference type="AlphaFoldDB" id="K6XAH4"/>
<feature type="transmembrane region" description="Helical" evidence="1">
    <location>
        <begin position="80"/>
        <end position="101"/>
    </location>
</feature>